<dbReference type="PROSITE" id="PS51733">
    <property type="entry name" value="BPL_LPL_CATALYTIC"/>
    <property type="match status" value="1"/>
</dbReference>
<keyword evidence="2 5" id="KW-0547">Nucleotide-binding</keyword>
<feature type="binding site" evidence="5">
    <location>
        <begin position="95"/>
        <end position="97"/>
    </location>
    <ligand>
        <name>biotin</name>
        <dbReference type="ChEBI" id="CHEBI:57586"/>
    </ligand>
</feature>
<keyword evidence="5" id="KW-0678">Repressor</keyword>
<feature type="DNA-binding region" description="H-T-H motif" evidence="5">
    <location>
        <begin position="26"/>
        <end position="45"/>
    </location>
</feature>
<proteinExistence type="inferred from homology"/>
<dbReference type="PANTHER" id="PTHR12835">
    <property type="entry name" value="BIOTIN PROTEIN LIGASE"/>
    <property type="match status" value="1"/>
</dbReference>
<dbReference type="InterPro" id="IPR004408">
    <property type="entry name" value="Biotin_CoA_COase_ligase"/>
</dbReference>
<comment type="caution">
    <text evidence="5">Lacks conserved residue(s) required for the propagation of feature annotation.</text>
</comment>
<dbReference type="SUPFAM" id="SSF46785">
    <property type="entry name" value="Winged helix' DNA-binding domain"/>
    <property type="match status" value="1"/>
</dbReference>
<keyword evidence="1 5" id="KW-0436">Ligase</keyword>
<dbReference type="GO" id="GO:0009249">
    <property type="term" value="P:protein lipoylation"/>
    <property type="evidence" value="ECO:0007669"/>
    <property type="project" value="UniProtKB-ARBA"/>
</dbReference>
<dbReference type="InterPro" id="IPR036388">
    <property type="entry name" value="WH-like_DNA-bd_sf"/>
</dbReference>
<dbReference type="GO" id="GO:0006355">
    <property type="term" value="P:regulation of DNA-templated transcription"/>
    <property type="evidence" value="ECO:0007669"/>
    <property type="project" value="UniProtKB-UniRule"/>
</dbReference>
<dbReference type="Pfam" id="PF03099">
    <property type="entry name" value="BPL_LplA_LipB"/>
    <property type="match status" value="1"/>
</dbReference>
<feature type="binding site" evidence="5">
    <location>
        <position position="193"/>
    </location>
    <ligand>
        <name>biotin</name>
        <dbReference type="ChEBI" id="CHEBI:57586"/>
    </ligand>
</feature>
<comment type="catalytic activity">
    <reaction evidence="5">
        <text>biotin + L-lysyl-[protein] + ATP = N(6)-biotinyl-L-lysyl-[protein] + AMP + diphosphate + H(+)</text>
        <dbReference type="Rhea" id="RHEA:11756"/>
        <dbReference type="Rhea" id="RHEA-COMP:9752"/>
        <dbReference type="Rhea" id="RHEA-COMP:10505"/>
        <dbReference type="ChEBI" id="CHEBI:15378"/>
        <dbReference type="ChEBI" id="CHEBI:29969"/>
        <dbReference type="ChEBI" id="CHEBI:30616"/>
        <dbReference type="ChEBI" id="CHEBI:33019"/>
        <dbReference type="ChEBI" id="CHEBI:57586"/>
        <dbReference type="ChEBI" id="CHEBI:83144"/>
        <dbReference type="ChEBI" id="CHEBI:456215"/>
        <dbReference type="EC" id="6.3.4.15"/>
    </reaction>
</comment>
<keyword evidence="4 5" id="KW-0092">Biotin</keyword>
<dbReference type="GO" id="GO:0003677">
    <property type="term" value="F:DNA binding"/>
    <property type="evidence" value="ECO:0007669"/>
    <property type="project" value="UniProtKB-UniRule"/>
</dbReference>
<dbReference type="Proteomes" id="UP000051957">
    <property type="component" value="Unassembled WGS sequence"/>
</dbReference>
<comment type="caution">
    <text evidence="7">The sequence shown here is derived from an EMBL/GenBank/DDBJ whole genome shotgun (WGS) entry which is preliminary data.</text>
</comment>
<dbReference type="SUPFAM" id="SSF50037">
    <property type="entry name" value="C-terminal domain of transcriptional repressors"/>
    <property type="match status" value="1"/>
</dbReference>
<keyword evidence="5" id="KW-0804">Transcription</keyword>
<feature type="binding site" evidence="5">
    <location>
        <position position="120"/>
    </location>
    <ligand>
        <name>biotin</name>
        <dbReference type="ChEBI" id="CHEBI:57586"/>
    </ligand>
</feature>
<gene>
    <name evidence="5" type="primary">birA</name>
    <name evidence="7" type="ORF">FC51_GL001612</name>
</gene>
<dbReference type="EC" id="6.3.4.15" evidence="5"/>
<dbReference type="GO" id="GO:0016740">
    <property type="term" value="F:transferase activity"/>
    <property type="evidence" value="ECO:0007669"/>
    <property type="project" value="UniProtKB-ARBA"/>
</dbReference>
<dbReference type="InterPro" id="IPR045864">
    <property type="entry name" value="aa-tRNA-synth_II/BPL/LPL"/>
</dbReference>
<dbReference type="Gene3D" id="1.10.10.10">
    <property type="entry name" value="Winged helix-like DNA-binding domain superfamily/Winged helix DNA-binding domain"/>
    <property type="match status" value="1"/>
</dbReference>
<dbReference type="Pfam" id="PF08279">
    <property type="entry name" value="HTH_11"/>
    <property type="match status" value="1"/>
</dbReference>
<reference evidence="7 8" key="1">
    <citation type="journal article" date="2015" name="Genome Announc.">
        <title>Expanding the biotechnology potential of lactobacilli through comparative genomics of 213 strains and associated genera.</title>
        <authorList>
            <person name="Sun Z."/>
            <person name="Harris H.M."/>
            <person name="McCann A."/>
            <person name="Guo C."/>
            <person name="Argimon S."/>
            <person name="Zhang W."/>
            <person name="Yang X."/>
            <person name="Jeffery I.B."/>
            <person name="Cooney J.C."/>
            <person name="Kagawa T.F."/>
            <person name="Liu W."/>
            <person name="Song Y."/>
            <person name="Salvetti E."/>
            <person name="Wrobel A."/>
            <person name="Rasinkangas P."/>
            <person name="Parkhill J."/>
            <person name="Rea M.C."/>
            <person name="O'Sullivan O."/>
            <person name="Ritari J."/>
            <person name="Douillard F.P."/>
            <person name="Paul Ross R."/>
            <person name="Yang R."/>
            <person name="Briner A.E."/>
            <person name="Felis G.E."/>
            <person name="de Vos W.M."/>
            <person name="Barrangou R."/>
            <person name="Klaenhammer T.R."/>
            <person name="Caufield P.W."/>
            <person name="Cui Y."/>
            <person name="Zhang H."/>
            <person name="O'Toole P.W."/>
        </authorList>
    </citation>
    <scope>NUCLEOTIDE SEQUENCE [LARGE SCALE GENOMIC DNA]</scope>
    <source>
        <strain evidence="7 8">DSM 5707</strain>
    </source>
</reference>
<dbReference type="InterPro" id="IPR008988">
    <property type="entry name" value="Transcriptional_repressor_C"/>
</dbReference>
<dbReference type="GO" id="GO:0004077">
    <property type="term" value="F:biotin--[biotin carboxyl-carrier protein] ligase activity"/>
    <property type="evidence" value="ECO:0007669"/>
    <property type="project" value="UniProtKB-UniRule"/>
</dbReference>
<name>A0A0R1YX15_9LACO</name>
<dbReference type="HAMAP" id="MF_00978">
    <property type="entry name" value="Bifunct_BirA"/>
    <property type="match status" value="1"/>
</dbReference>
<evidence type="ECO:0000256" key="3">
    <source>
        <dbReference type="ARBA" id="ARBA00022840"/>
    </source>
</evidence>
<evidence type="ECO:0000313" key="7">
    <source>
        <dbReference type="EMBL" id="KRM47175.1"/>
    </source>
</evidence>
<dbReference type="Gene3D" id="3.30.930.10">
    <property type="entry name" value="Bira Bifunctional Protein, Domain 2"/>
    <property type="match status" value="1"/>
</dbReference>
<dbReference type="NCBIfam" id="TIGR00121">
    <property type="entry name" value="birA_ligase"/>
    <property type="match status" value="1"/>
</dbReference>
<sequence>MGWEMMNHQDQILMALLKANGRYVSGNTLAKKFDISRPAVYNNILKLQECGHVISSKKGLGYAYQKSRVFNRQVIDHYRTTTLPVNIHTFSSVASTNDYAKQFSSANQVELPQVFLADTQTKGHGRLGRHFYSPSKGGIYMSILLPIHSRITIHSGLLTTGTAVSVVRALKQFFANADFRVKWVNDILVHNKKCGGILTETVTSLEDGSHESVVVGIGLNIDSDNFPAEIQQKAGAIVTKSSVDKNRIAASIIDNFFYMYQTYESGTFLKEYARLSETLGKRVEVVMGNQTVTGVADHFTHEGALVIQKDSGQTATISSGEVTKVYLPENQYRG</sequence>
<evidence type="ECO:0000256" key="5">
    <source>
        <dbReference type="HAMAP-Rule" id="MF_00978"/>
    </source>
</evidence>
<dbReference type="GO" id="GO:0005737">
    <property type="term" value="C:cytoplasm"/>
    <property type="evidence" value="ECO:0007669"/>
    <property type="project" value="TreeGrafter"/>
</dbReference>
<dbReference type="CDD" id="cd16442">
    <property type="entry name" value="BPL"/>
    <property type="match status" value="1"/>
</dbReference>
<feature type="domain" description="BPL/LPL catalytic" evidence="6">
    <location>
        <begin position="81"/>
        <end position="264"/>
    </location>
</feature>
<evidence type="ECO:0000256" key="4">
    <source>
        <dbReference type="ARBA" id="ARBA00023267"/>
    </source>
</evidence>
<dbReference type="InterPro" id="IPR003142">
    <property type="entry name" value="BPL_C"/>
</dbReference>
<comment type="function">
    <text evidence="5">Acts both as a biotin--[acetyl-CoA-carboxylase] ligase and a repressor.</text>
</comment>
<dbReference type="AlphaFoldDB" id="A0A0R1YX15"/>
<organism evidence="7 8">
    <name type="scientific">Lentilactobacillus parabuchneri DSM 5707 = NBRC 107865</name>
    <dbReference type="NCBI Taxonomy" id="1423784"/>
    <lineage>
        <taxon>Bacteria</taxon>
        <taxon>Bacillati</taxon>
        <taxon>Bacillota</taxon>
        <taxon>Bacilli</taxon>
        <taxon>Lactobacillales</taxon>
        <taxon>Lactobacillaceae</taxon>
        <taxon>Lentilactobacillus</taxon>
    </lineage>
</organism>
<evidence type="ECO:0000259" key="6">
    <source>
        <dbReference type="PROSITE" id="PS51733"/>
    </source>
</evidence>
<dbReference type="InterPro" id="IPR004143">
    <property type="entry name" value="BPL_LPL_catalytic"/>
</dbReference>
<dbReference type="EMBL" id="AZGK01000003">
    <property type="protein sequence ID" value="KRM47175.1"/>
    <property type="molecule type" value="Genomic_DNA"/>
</dbReference>
<comment type="similarity">
    <text evidence="5">Belongs to the biotin--protein ligase family.</text>
</comment>
<evidence type="ECO:0000256" key="1">
    <source>
        <dbReference type="ARBA" id="ARBA00022598"/>
    </source>
</evidence>
<keyword evidence="3 5" id="KW-0067">ATP-binding</keyword>
<dbReference type="PANTHER" id="PTHR12835:SF5">
    <property type="entry name" value="BIOTIN--PROTEIN LIGASE"/>
    <property type="match status" value="1"/>
</dbReference>
<accession>A0A0R1YX15</accession>
<protein>
    <recommendedName>
        <fullName evidence="5">Bifunctional ligase/repressor BirA</fullName>
    </recommendedName>
    <alternativeName>
        <fullName evidence="5">Biotin--[acetyl-CoA-carboxylase] ligase</fullName>
        <ecNumber evidence="5">6.3.4.15</ecNumber>
    </alternativeName>
    <alternativeName>
        <fullName evidence="5">Biotin--protein ligase</fullName>
    </alternativeName>
    <alternativeName>
        <fullName evidence="5">Biotin-[acetyl-CoA carboxylase] synthetase</fullName>
    </alternativeName>
</protein>
<dbReference type="InterPro" id="IPR036390">
    <property type="entry name" value="WH_DNA-bd_sf"/>
</dbReference>
<dbReference type="GO" id="GO:0005524">
    <property type="term" value="F:ATP binding"/>
    <property type="evidence" value="ECO:0007669"/>
    <property type="project" value="UniProtKB-UniRule"/>
</dbReference>
<dbReference type="Pfam" id="PF02237">
    <property type="entry name" value="BPL_C"/>
    <property type="match status" value="1"/>
</dbReference>
<dbReference type="PATRIC" id="fig|1423784.4.peg.1644"/>
<dbReference type="Gene3D" id="2.30.30.100">
    <property type="match status" value="1"/>
</dbReference>
<evidence type="ECO:0000256" key="2">
    <source>
        <dbReference type="ARBA" id="ARBA00022741"/>
    </source>
</evidence>
<dbReference type="InterPro" id="IPR013196">
    <property type="entry name" value="HTH_11"/>
</dbReference>
<keyword evidence="5" id="KW-0805">Transcription regulation</keyword>
<dbReference type="InterPro" id="IPR030855">
    <property type="entry name" value="Bifunct_BirA"/>
</dbReference>
<dbReference type="SUPFAM" id="SSF55681">
    <property type="entry name" value="Class II aaRS and biotin synthetases"/>
    <property type="match status" value="1"/>
</dbReference>
<keyword evidence="5" id="KW-0238">DNA-binding</keyword>
<evidence type="ECO:0000313" key="8">
    <source>
        <dbReference type="Proteomes" id="UP000051957"/>
    </source>
</evidence>